<proteinExistence type="predicted"/>
<feature type="compositionally biased region" description="Basic and acidic residues" evidence="1">
    <location>
        <begin position="698"/>
        <end position="712"/>
    </location>
</feature>
<feature type="region of interest" description="Disordered" evidence="1">
    <location>
        <begin position="1"/>
        <end position="167"/>
    </location>
</feature>
<reference evidence="2 3" key="1">
    <citation type="submission" date="2021-04" db="EMBL/GenBank/DDBJ databases">
        <authorList>
            <person name="De Guttry C."/>
            <person name="Zahm M."/>
            <person name="Klopp C."/>
            <person name="Cabau C."/>
            <person name="Louis A."/>
            <person name="Berthelot C."/>
            <person name="Parey E."/>
            <person name="Roest Crollius H."/>
            <person name="Montfort J."/>
            <person name="Robinson-Rechavi M."/>
            <person name="Bucao C."/>
            <person name="Bouchez O."/>
            <person name="Gislard M."/>
            <person name="Lluch J."/>
            <person name="Milhes M."/>
            <person name="Lampietro C."/>
            <person name="Lopez Roques C."/>
            <person name="Donnadieu C."/>
            <person name="Braasch I."/>
            <person name="Desvignes T."/>
            <person name="Postlethwait J."/>
            <person name="Bobe J."/>
            <person name="Wedekind C."/>
            <person name="Guiguen Y."/>
        </authorList>
    </citation>
    <scope>NUCLEOTIDE SEQUENCE [LARGE SCALE GENOMIC DNA]</scope>
    <source>
        <strain evidence="2">Cs_M1</strain>
        <tissue evidence="2">Blood</tissue>
    </source>
</reference>
<evidence type="ECO:0000256" key="1">
    <source>
        <dbReference type="SAM" id="MobiDB-lite"/>
    </source>
</evidence>
<feature type="compositionally biased region" description="Basic and acidic residues" evidence="1">
    <location>
        <begin position="37"/>
        <end position="48"/>
    </location>
</feature>
<dbReference type="AlphaFoldDB" id="A0AAN8QTG8"/>
<feature type="region of interest" description="Disordered" evidence="1">
    <location>
        <begin position="671"/>
        <end position="715"/>
    </location>
</feature>
<gene>
    <name evidence="2" type="ORF">J4Q44_G00134740</name>
</gene>
<feature type="region of interest" description="Disordered" evidence="1">
    <location>
        <begin position="260"/>
        <end position="286"/>
    </location>
</feature>
<name>A0AAN8QTG8_9TELE</name>
<sequence>MVKPLNQYDLNSYPIEGDSGGPSPDGFQDLSKKQQRRPQEDDRRRKEQGAPVPVKNRPITSKMPPRFAKKQGGMTMDQPEEGLSANNLGTEIWETNSSALSVQSSGGDSWTKQVSFTGSEPNSEDSDAGPEQSKEQHKPGPIGNERSLKHRKGSEGVERLEGRPITPVNGVDLHVDTVLPVPPIEFGVSAKDSDFSLPPGSTPVPVSNPVTKLQDALASNPALTQAIPMLRRDHLQPGINLNPISFPSADLTLKMESARKAWENSQSLPEQGSPGGGASGAQPPCSVGSSSGVSYSSFGGVSMPPMPVASVAPSMSMQGNHVPPLYLDGHVFPSQPRLVPPTMTQQQSYQQAAAAAQQIPISLHTSLQAQLGLRGGLPVSQSQEMFNSIPPFRSQVYMHPNLSQPNPMVLSGGGPLKGPYSAFPGMQPSDMVKPQSGSHYQPMNGSQAMVYDGQMNQGPGMGSSQLMDSQLIQVTMPLPGSQLRYGSAQQHLILPQSIQLQQGQNLSVGAARRMLPPGSQPPVMTGSRENFPMSAGPYTTYKTSQMEMKGFQFSDKPNHSQGMPGGYNRPGSASPSGKQSGPLPGHYTQQKTTSMQAVQQRGWACSGPGLTCSCCYRDPATGWFEALLCPLHGKVPPPQGSMVMHMRPPTTGPFPTPIQRPVMQVNKTVIIRSPPYPNPGREPPHSTPPSAPEPPIKGPEDGMKSKALRDGRQLVGEGKALSWGLMTSKLQESLPGWQGKPAPCT</sequence>
<dbReference type="PANTHER" id="PTHR14038:SF4">
    <property type="entry name" value="PROTEIN PRRC2B"/>
    <property type="match status" value="1"/>
</dbReference>
<dbReference type="PANTHER" id="PTHR14038">
    <property type="entry name" value="BAT2 HLA-B-ASSOCIATED TRANSCRIPT 2"/>
    <property type="match status" value="1"/>
</dbReference>
<comment type="caution">
    <text evidence="2">The sequence shown here is derived from an EMBL/GenBank/DDBJ whole genome shotgun (WGS) entry which is preliminary data.</text>
</comment>
<accession>A0AAN8QTG8</accession>
<dbReference type="Proteomes" id="UP001356427">
    <property type="component" value="Unassembled WGS sequence"/>
</dbReference>
<feature type="region of interest" description="Disordered" evidence="1">
    <location>
        <begin position="552"/>
        <end position="595"/>
    </location>
</feature>
<evidence type="ECO:0000313" key="3">
    <source>
        <dbReference type="Proteomes" id="UP001356427"/>
    </source>
</evidence>
<feature type="compositionally biased region" description="Polar residues" evidence="1">
    <location>
        <begin position="84"/>
        <end position="121"/>
    </location>
</feature>
<dbReference type="GO" id="GO:0030154">
    <property type="term" value="P:cell differentiation"/>
    <property type="evidence" value="ECO:0007669"/>
    <property type="project" value="TreeGrafter"/>
</dbReference>
<feature type="region of interest" description="Disordered" evidence="1">
    <location>
        <begin position="519"/>
        <end position="539"/>
    </location>
</feature>
<evidence type="ECO:0000313" key="2">
    <source>
        <dbReference type="EMBL" id="KAK6315950.1"/>
    </source>
</evidence>
<keyword evidence="3" id="KW-1185">Reference proteome</keyword>
<dbReference type="EMBL" id="JAGTTL010000011">
    <property type="protein sequence ID" value="KAK6315950.1"/>
    <property type="molecule type" value="Genomic_DNA"/>
</dbReference>
<dbReference type="InterPro" id="IPR033184">
    <property type="entry name" value="PRRC2"/>
</dbReference>
<organism evidence="2 3">
    <name type="scientific">Coregonus suidteri</name>
    <dbReference type="NCBI Taxonomy" id="861788"/>
    <lineage>
        <taxon>Eukaryota</taxon>
        <taxon>Metazoa</taxon>
        <taxon>Chordata</taxon>
        <taxon>Craniata</taxon>
        <taxon>Vertebrata</taxon>
        <taxon>Euteleostomi</taxon>
        <taxon>Actinopterygii</taxon>
        <taxon>Neopterygii</taxon>
        <taxon>Teleostei</taxon>
        <taxon>Protacanthopterygii</taxon>
        <taxon>Salmoniformes</taxon>
        <taxon>Salmonidae</taxon>
        <taxon>Coregoninae</taxon>
        <taxon>Coregonus</taxon>
    </lineage>
</organism>
<feature type="compositionally biased region" description="Pro residues" evidence="1">
    <location>
        <begin position="674"/>
        <end position="697"/>
    </location>
</feature>
<protein>
    <submittedName>
        <fullName evidence="2">Uncharacterized protein</fullName>
    </submittedName>
</protein>
<feature type="compositionally biased region" description="Basic and acidic residues" evidence="1">
    <location>
        <begin position="153"/>
        <end position="162"/>
    </location>
</feature>